<dbReference type="Proteomes" id="UP000293854">
    <property type="component" value="Unassembled WGS sequence"/>
</dbReference>
<dbReference type="InterPro" id="IPR038377">
    <property type="entry name" value="Na/Glc_symporter_sf"/>
</dbReference>
<dbReference type="EMBL" id="RQTE01000168">
    <property type="protein sequence ID" value="RZI01405.1"/>
    <property type="molecule type" value="Genomic_DNA"/>
</dbReference>
<sequence>MEQQIDWKNVLKLSGAYMAYLIGSGFATGQEVMQFFASYGKAGIAGIILSAILFCSLGVTLMTRGYELQLEHPGDIFRVYCGKIIGRLIEYFTLLFLFCIVVIMISGTGAIAHEHFGIPAIVGLLGMGIITMITVIFGLNKLVDIIGAVGPVIVVLTIAICLVVFFKNIGSLPSLDTLPQAAKDLQPAGHWWQSSILFFCYNILAGTIFFTQLGQQSGSKKEAAAAGILGGAGLMLAVLAMVVAMFAHYNHVLKLEVPVLYLGDTISPWVAIVFSICILLGIYSTTAPMYWLIKNEFMRIFPAKFGVIVTIVLGIVFMLGGSLPFGKLVAIIYPFVGYVGLAVVIIIFVRTIWAKMNPQKSKV</sequence>
<evidence type="ECO:0000313" key="3">
    <source>
        <dbReference type="EMBL" id="RZI01405.1"/>
    </source>
</evidence>
<feature type="transmembrane region" description="Helical" evidence="1">
    <location>
        <begin position="88"/>
        <end position="112"/>
    </location>
</feature>
<protein>
    <submittedName>
        <fullName evidence="3">Uncharacterized protein</fullName>
    </submittedName>
</protein>
<organism evidence="3 4">
    <name type="scientific">Staphylococcus condimenti</name>
    <dbReference type="NCBI Taxonomy" id="70255"/>
    <lineage>
        <taxon>Bacteria</taxon>
        <taxon>Bacillati</taxon>
        <taxon>Bacillota</taxon>
        <taxon>Bacilli</taxon>
        <taxon>Bacillales</taxon>
        <taxon>Staphylococcaceae</taxon>
        <taxon>Staphylococcus</taxon>
    </lineage>
</organism>
<evidence type="ECO:0000313" key="5">
    <source>
        <dbReference type="Proteomes" id="UP000595942"/>
    </source>
</evidence>
<accession>A0A143PAJ4</accession>
<evidence type="ECO:0000313" key="4">
    <source>
        <dbReference type="Proteomes" id="UP000293854"/>
    </source>
</evidence>
<feature type="transmembrane region" description="Helical" evidence="1">
    <location>
        <begin position="146"/>
        <end position="170"/>
    </location>
</feature>
<evidence type="ECO:0000313" key="2">
    <source>
        <dbReference type="EMBL" id="QQS82636.1"/>
    </source>
</evidence>
<feature type="transmembrane region" description="Helical" evidence="1">
    <location>
        <begin position="223"/>
        <end position="249"/>
    </location>
</feature>
<keyword evidence="1" id="KW-1133">Transmembrane helix</keyword>
<dbReference type="Gene3D" id="1.20.1730.10">
    <property type="entry name" value="Sodium/glucose cotransporter"/>
    <property type="match status" value="1"/>
</dbReference>
<feature type="transmembrane region" description="Helical" evidence="1">
    <location>
        <begin position="190"/>
        <end position="211"/>
    </location>
</feature>
<feature type="transmembrane region" description="Helical" evidence="1">
    <location>
        <begin position="305"/>
        <end position="325"/>
    </location>
</feature>
<proteinExistence type="predicted"/>
<evidence type="ECO:0000256" key="1">
    <source>
        <dbReference type="SAM" id="Phobius"/>
    </source>
</evidence>
<dbReference type="InterPro" id="IPR038728">
    <property type="entry name" value="YkvI-like"/>
</dbReference>
<feature type="transmembrane region" description="Helical" evidence="1">
    <location>
        <begin position="42"/>
        <end position="62"/>
    </location>
</feature>
<feature type="transmembrane region" description="Helical" evidence="1">
    <location>
        <begin position="331"/>
        <end position="353"/>
    </location>
</feature>
<dbReference type="PANTHER" id="PTHR37814:SF1">
    <property type="entry name" value="MEMBRANE PROTEIN"/>
    <property type="match status" value="1"/>
</dbReference>
<dbReference type="EMBL" id="CP068073">
    <property type="protein sequence ID" value="QQS82636.1"/>
    <property type="molecule type" value="Genomic_DNA"/>
</dbReference>
<dbReference type="KEGG" id="scv:A4G25_06255"/>
<feature type="transmembrane region" description="Helical" evidence="1">
    <location>
        <begin position="118"/>
        <end position="139"/>
    </location>
</feature>
<name>A0A143PAJ4_9STAP</name>
<keyword evidence="1" id="KW-0472">Membrane</keyword>
<keyword evidence="1" id="KW-0812">Transmembrane</keyword>
<dbReference type="OrthoDB" id="4424890at2"/>
<feature type="transmembrane region" description="Helical" evidence="1">
    <location>
        <begin position="269"/>
        <end position="293"/>
    </location>
</feature>
<gene>
    <name evidence="3" type="ORF">EIG99_08930</name>
    <name evidence="2" type="ORF">I6J05_12275</name>
</gene>
<dbReference type="RefSeq" id="WP_047130897.1">
    <property type="nucleotide sequence ID" value="NZ_CP015114.1"/>
</dbReference>
<dbReference type="PANTHER" id="PTHR37814">
    <property type="entry name" value="CONSERVED MEMBRANE PROTEIN"/>
    <property type="match status" value="1"/>
</dbReference>
<reference evidence="2 5" key="2">
    <citation type="submission" date="2021-01" db="EMBL/GenBank/DDBJ databases">
        <title>FDA dAtabase for Regulatory Grade micrObial Sequences (FDA-ARGOS): Supporting development and validation of Infectious Disease Dx tests.</title>
        <authorList>
            <person name="Sproer C."/>
            <person name="Gronow S."/>
            <person name="Severitt S."/>
            <person name="Schroder I."/>
            <person name="Tallon L."/>
            <person name="Sadzewicz L."/>
            <person name="Zhao X."/>
            <person name="Boylan J."/>
            <person name="Ott S."/>
            <person name="Bowen H."/>
            <person name="Vavikolanu K."/>
            <person name="Mehta A."/>
            <person name="Aluvathingal J."/>
            <person name="Nadendla S."/>
            <person name="Lowell S."/>
            <person name="Myers T."/>
            <person name="Yan Y."/>
            <person name="Sichtig H."/>
        </authorList>
    </citation>
    <scope>NUCLEOTIDE SEQUENCE [LARGE SCALE GENOMIC DNA]</scope>
    <source>
        <strain evidence="2 5">FDAARGOS_1148</strain>
    </source>
</reference>
<keyword evidence="5" id="KW-1185">Reference proteome</keyword>
<dbReference type="GeneID" id="93727462"/>
<reference evidence="3 4" key="1">
    <citation type="submission" date="2018-11" db="EMBL/GenBank/DDBJ databases">
        <title>Genomic profiling of Staphylococcus species from a Poultry farm system in KwaZulu-Natal, South Africa.</title>
        <authorList>
            <person name="Amoako D.G."/>
            <person name="Somboro A.M."/>
            <person name="Abia A.L.K."/>
            <person name="Bester L.A."/>
            <person name="Essack S.Y."/>
        </authorList>
    </citation>
    <scope>NUCLEOTIDE SEQUENCE [LARGE SCALE GENOMIC DNA]</scope>
    <source>
        <strain evidence="3 4">SA11</strain>
    </source>
</reference>
<dbReference type="AlphaFoldDB" id="A0A143PAJ4"/>
<dbReference type="Proteomes" id="UP000595942">
    <property type="component" value="Chromosome"/>
</dbReference>